<proteinExistence type="predicted"/>
<evidence type="ECO:0000256" key="1">
    <source>
        <dbReference type="PIRSR" id="PIRSR607822-1"/>
    </source>
</evidence>
<keyword evidence="3" id="KW-1185">Reference proteome</keyword>
<dbReference type="Proteomes" id="UP000612362">
    <property type="component" value="Unassembled WGS sequence"/>
</dbReference>
<sequence>MEQSLLAGFITSTWELSLDHALQQQVMEVLLVLAERLADPAVVQTHVTSQPKNHWSAATLFSGLPGLALFFLFLARITREQCWFDCALRYALLAREACERQSSISLRDLSQWCVFLFCFEQVDASSQRARLTLQTRVAQQLVDTRQQFPTPLAYDVMGVSGLLGALLLPHSDEDDLIPRACEVAASRLVAFVAPHDPQREAGWAVPASYFPAQVARYQETPIINCGLAHGIAGPLAALSLARLAGWSMPHQEDAIRCLSSWLFQHRLEMPWGIDWPAVIPLDLPLEEVQRLPPARTAWCYGTPGIARACWLAGHALEEQELQAQALLAMEGVMRRPEETRQIASLSLCHGKAGFLLQATLFYQETHLPSLREEIALLTRQMLSGFEPTAPFGFRFPLSGAHIDALGLMLGATGTALALLAACSPCEPQWARALLLI</sequence>
<dbReference type="Pfam" id="PF05147">
    <property type="entry name" value="LANC_like"/>
    <property type="match status" value="1"/>
</dbReference>
<dbReference type="EMBL" id="BNJF01000004">
    <property type="protein sequence ID" value="GHO48592.1"/>
    <property type="molecule type" value="Genomic_DNA"/>
</dbReference>
<feature type="binding site" evidence="1">
    <location>
        <position position="349"/>
    </location>
    <ligand>
        <name>Zn(2+)</name>
        <dbReference type="ChEBI" id="CHEBI:29105"/>
    </ligand>
</feature>
<reference evidence="2" key="1">
    <citation type="submission" date="2020-10" db="EMBL/GenBank/DDBJ databases">
        <title>Taxonomic study of unclassified bacteria belonging to the class Ktedonobacteria.</title>
        <authorList>
            <person name="Yabe S."/>
            <person name="Wang C.M."/>
            <person name="Zheng Y."/>
            <person name="Sakai Y."/>
            <person name="Cavaletti L."/>
            <person name="Monciardini P."/>
            <person name="Donadio S."/>
        </authorList>
    </citation>
    <scope>NUCLEOTIDE SEQUENCE</scope>
    <source>
        <strain evidence="2">SOSP1-1</strain>
    </source>
</reference>
<dbReference type="AlphaFoldDB" id="A0A8J3I9R2"/>
<dbReference type="PRINTS" id="PR01955">
    <property type="entry name" value="LANCFRANKIA"/>
</dbReference>
<dbReference type="Gene3D" id="1.50.10.20">
    <property type="match status" value="1"/>
</dbReference>
<dbReference type="CDD" id="cd04793">
    <property type="entry name" value="LanC"/>
    <property type="match status" value="1"/>
</dbReference>
<evidence type="ECO:0000313" key="2">
    <source>
        <dbReference type="EMBL" id="GHO48592.1"/>
    </source>
</evidence>
<dbReference type="SMART" id="SM01260">
    <property type="entry name" value="LANC_like"/>
    <property type="match status" value="1"/>
</dbReference>
<dbReference type="InterPro" id="IPR007822">
    <property type="entry name" value="LANC-like"/>
</dbReference>
<comment type="caution">
    <text evidence="2">The sequence shown here is derived from an EMBL/GenBank/DDBJ whole genome shotgun (WGS) entry which is preliminary data.</text>
</comment>
<name>A0A8J3I9R2_9CHLR</name>
<accession>A0A8J3I9R2</accession>
<organism evidence="2 3">
    <name type="scientific">Ktedonospora formicarum</name>
    <dbReference type="NCBI Taxonomy" id="2778364"/>
    <lineage>
        <taxon>Bacteria</taxon>
        <taxon>Bacillati</taxon>
        <taxon>Chloroflexota</taxon>
        <taxon>Ktedonobacteria</taxon>
        <taxon>Ktedonobacterales</taxon>
        <taxon>Ktedonobacteraceae</taxon>
        <taxon>Ktedonospora</taxon>
    </lineage>
</organism>
<dbReference type="GO" id="GO:0031179">
    <property type="term" value="P:peptide modification"/>
    <property type="evidence" value="ECO:0007669"/>
    <property type="project" value="InterPro"/>
</dbReference>
<dbReference type="SUPFAM" id="SSF158745">
    <property type="entry name" value="LanC-like"/>
    <property type="match status" value="1"/>
</dbReference>
<protein>
    <submittedName>
        <fullName evidence="2">Uncharacterized protein</fullName>
    </submittedName>
</protein>
<dbReference type="InterPro" id="IPR033889">
    <property type="entry name" value="LanC"/>
</dbReference>
<feature type="binding site" evidence="1">
    <location>
        <position position="348"/>
    </location>
    <ligand>
        <name>Zn(2+)</name>
        <dbReference type="ChEBI" id="CHEBI:29105"/>
    </ligand>
</feature>
<keyword evidence="1" id="KW-0479">Metal-binding</keyword>
<gene>
    <name evidence="2" type="ORF">KSX_67550</name>
</gene>
<keyword evidence="1" id="KW-0862">Zinc</keyword>
<dbReference type="PRINTS" id="PR01950">
    <property type="entry name" value="LANCSUPER"/>
</dbReference>
<feature type="binding site" evidence="1">
    <location>
        <position position="299"/>
    </location>
    <ligand>
        <name>Zn(2+)</name>
        <dbReference type="ChEBI" id="CHEBI:29105"/>
    </ligand>
</feature>
<dbReference type="RefSeq" id="WP_220197786.1">
    <property type="nucleotide sequence ID" value="NZ_BNJF01000004.1"/>
</dbReference>
<dbReference type="GO" id="GO:0046872">
    <property type="term" value="F:metal ion binding"/>
    <property type="evidence" value="ECO:0007669"/>
    <property type="project" value="UniProtKB-KW"/>
</dbReference>
<evidence type="ECO:0000313" key="3">
    <source>
        <dbReference type="Proteomes" id="UP000612362"/>
    </source>
</evidence>